<organism evidence="2 3">
    <name type="scientific">Dryococelus australis</name>
    <dbReference type="NCBI Taxonomy" id="614101"/>
    <lineage>
        <taxon>Eukaryota</taxon>
        <taxon>Metazoa</taxon>
        <taxon>Ecdysozoa</taxon>
        <taxon>Arthropoda</taxon>
        <taxon>Hexapoda</taxon>
        <taxon>Insecta</taxon>
        <taxon>Pterygota</taxon>
        <taxon>Neoptera</taxon>
        <taxon>Polyneoptera</taxon>
        <taxon>Phasmatodea</taxon>
        <taxon>Verophasmatodea</taxon>
        <taxon>Anareolatae</taxon>
        <taxon>Phasmatidae</taxon>
        <taxon>Eurycanthinae</taxon>
        <taxon>Dryococelus</taxon>
    </lineage>
</organism>
<sequence>MAEGHKTRSTLYFNQGFQKVKSEENWVALNIEVVSESARSIANILQHCTPPIHRYRHETRARSRKLRQKYAIISWRIPEKPRVKTREDHVVADRNTNESAGTPSHPLYLRRPIVSFPEDKRPKIDRAPKSPVQRPHLTTATNKQTMSSRVNRGLSSLASCQLNPRNTLVHATKMASLASNKSRTPFAYQRLVTKGVLTTIRRIRQSPVRQALYSQAGNLANREPRVGSSSVSNRRLVSGASGSQSENTHAHIRGNATPFLETYNYSEFRNMFRSRGGIVVRLLASHQGEPGSIPDGVAPVYSHVGIMPDDGAGRRDFSGICRFLRRCITELLHIHLASALKTSMLRARAGWQSVAGTQEERSPMTHLDSLDCVSPYVLESAGAGFRSCQPLDGSGAPTQRRETAVTEIQAADHDEVSTPEINIRKMSLLLPAYILAGALNVVRPVKLATYDVVSNLRNVGRDTFPRLVAKPYDDPPARLRETAILIALEISIFQVHACSIISDNSSSCSVDR</sequence>
<evidence type="ECO:0000313" key="2">
    <source>
        <dbReference type="EMBL" id="KAJ8895335.1"/>
    </source>
</evidence>
<evidence type="ECO:0000256" key="1">
    <source>
        <dbReference type="SAM" id="MobiDB-lite"/>
    </source>
</evidence>
<accession>A0ABQ9IF93</accession>
<protein>
    <submittedName>
        <fullName evidence="2">Uncharacterized protein</fullName>
    </submittedName>
</protein>
<feature type="region of interest" description="Disordered" evidence="1">
    <location>
        <begin position="222"/>
        <end position="250"/>
    </location>
</feature>
<proteinExistence type="predicted"/>
<evidence type="ECO:0000313" key="3">
    <source>
        <dbReference type="Proteomes" id="UP001159363"/>
    </source>
</evidence>
<feature type="compositionally biased region" description="Basic and acidic residues" evidence="1">
    <location>
        <begin position="119"/>
        <end position="128"/>
    </location>
</feature>
<feature type="region of interest" description="Disordered" evidence="1">
    <location>
        <begin position="119"/>
        <end position="149"/>
    </location>
</feature>
<keyword evidence="3" id="KW-1185">Reference proteome</keyword>
<dbReference type="EMBL" id="JARBHB010000001">
    <property type="protein sequence ID" value="KAJ8895335.1"/>
    <property type="molecule type" value="Genomic_DNA"/>
</dbReference>
<name>A0ABQ9IF93_9NEOP</name>
<comment type="caution">
    <text evidence="2">The sequence shown here is derived from an EMBL/GenBank/DDBJ whole genome shotgun (WGS) entry which is preliminary data.</text>
</comment>
<feature type="compositionally biased region" description="Polar residues" evidence="1">
    <location>
        <begin position="136"/>
        <end position="149"/>
    </location>
</feature>
<reference evidence="2 3" key="1">
    <citation type="submission" date="2023-02" db="EMBL/GenBank/DDBJ databases">
        <title>LHISI_Scaffold_Assembly.</title>
        <authorList>
            <person name="Stuart O.P."/>
            <person name="Cleave R."/>
            <person name="Magrath M.J.L."/>
            <person name="Mikheyev A.S."/>
        </authorList>
    </citation>
    <scope>NUCLEOTIDE SEQUENCE [LARGE SCALE GENOMIC DNA]</scope>
    <source>
        <strain evidence="2">Daus_M_001</strain>
        <tissue evidence="2">Leg muscle</tissue>
    </source>
</reference>
<feature type="compositionally biased region" description="Polar residues" evidence="1">
    <location>
        <begin position="227"/>
        <end position="247"/>
    </location>
</feature>
<gene>
    <name evidence="2" type="ORF">PR048_000661</name>
</gene>
<dbReference type="Proteomes" id="UP001159363">
    <property type="component" value="Chromosome 1"/>
</dbReference>